<dbReference type="Proteomes" id="UP000694888">
    <property type="component" value="Unplaced"/>
</dbReference>
<proteinExistence type="inferred from homology"/>
<dbReference type="Pfam" id="PF02784">
    <property type="entry name" value="Orn_Arg_deC_N"/>
    <property type="match status" value="1"/>
</dbReference>
<comment type="similarity">
    <text evidence="2">Belongs to the Orn/Lys/Arg decarboxylase class-II family.</text>
</comment>
<dbReference type="PRINTS" id="PR01182">
    <property type="entry name" value="ORNDCRBXLASE"/>
</dbReference>
<dbReference type="PANTHER" id="PTHR11482:SF6">
    <property type="entry name" value="ORNITHINE DECARBOXYLASE 1-RELATED"/>
    <property type="match status" value="1"/>
</dbReference>
<protein>
    <submittedName>
        <fullName evidence="7">Ornithine decarboxylase-like</fullName>
    </submittedName>
</protein>
<organism evidence="6 7">
    <name type="scientific">Aplysia californica</name>
    <name type="common">California sea hare</name>
    <dbReference type="NCBI Taxonomy" id="6500"/>
    <lineage>
        <taxon>Eukaryota</taxon>
        <taxon>Metazoa</taxon>
        <taxon>Spiralia</taxon>
        <taxon>Lophotrochozoa</taxon>
        <taxon>Mollusca</taxon>
        <taxon>Gastropoda</taxon>
        <taxon>Heterobranchia</taxon>
        <taxon>Euthyneura</taxon>
        <taxon>Tectipleura</taxon>
        <taxon>Aplysiida</taxon>
        <taxon>Aplysioidea</taxon>
        <taxon>Aplysiidae</taxon>
        <taxon>Aplysia</taxon>
    </lineage>
</organism>
<evidence type="ECO:0000313" key="6">
    <source>
        <dbReference type="Proteomes" id="UP000694888"/>
    </source>
</evidence>
<keyword evidence="3" id="KW-0663">Pyridoxal phosphate</keyword>
<evidence type="ECO:0000256" key="4">
    <source>
        <dbReference type="ARBA" id="ARBA00023239"/>
    </source>
</evidence>
<name>A0ABM0JT61_APLCA</name>
<gene>
    <name evidence="7" type="primary">LOC101845625</name>
</gene>
<evidence type="ECO:0000256" key="2">
    <source>
        <dbReference type="ARBA" id="ARBA00008872"/>
    </source>
</evidence>
<feature type="domain" description="Orn/DAP/Arg decarboxylase 2 N-terminal" evidence="5">
    <location>
        <begin position="6"/>
        <end position="108"/>
    </location>
</feature>
<comment type="cofactor">
    <cofactor evidence="1">
        <name>pyridoxal 5'-phosphate</name>
        <dbReference type="ChEBI" id="CHEBI:597326"/>
    </cofactor>
</comment>
<keyword evidence="6" id="KW-1185">Reference proteome</keyword>
<dbReference type="Gene3D" id="3.20.20.10">
    <property type="entry name" value="Alanine racemase"/>
    <property type="match status" value="1"/>
</dbReference>
<dbReference type="GeneID" id="101845625"/>
<evidence type="ECO:0000256" key="1">
    <source>
        <dbReference type="ARBA" id="ARBA00001933"/>
    </source>
</evidence>
<evidence type="ECO:0000256" key="3">
    <source>
        <dbReference type="ARBA" id="ARBA00022898"/>
    </source>
</evidence>
<dbReference type="RefSeq" id="XP_005100909.1">
    <property type="nucleotide sequence ID" value="XM_005100852.1"/>
</dbReference>
<keyword evidence="4" id="KW-0456">Lyase</keyword>
<dbReference type="InterPro" id="IPR022644">
    <property type="entry name" value="De-COase2_N"/>
</dbReference>
<dbReference type="InterPro" id="IPR002433">
    <property type="entry name" value="Orn_de-COase"/>
</dbReference>
<accession>A0ABM0JT61</accession>
<dbReference type="InterPro" id="IPR029066">
    <property type="entry name" value="PLP-binding_barrel"/>
</dbReference>
<evidence type="ECO:0000259" key="5">
    <source>
        <dbReference type="Pfam" id="PF02784"/>
    </source>
</evidence>
<evidence type="ECO:0000313" key="7">
    <source>
        <dbReference type="RefSeq" id="XP_005100909.1"/>
    </source>
</evidence>
<dbReference type="PANTHER" id="PTHR11482">
    <property type="entry name" value="ARGININE/DIAMINOPIMELATE/ORNITHINE DECARBOXYLASE"/>
    <property type="match status" value="1"/>
</dbReference>
<dbReference type="SUPFAM" id="SSF51419">
    <property type="entry name" value="PLP-binding barrel"/>
    <property type="match status" value="1"/>
</dbReference>
<sequence length="109" mass="12295">MTQRTREIEQILSLDVHPSRVVYANPCKISSHIRYASHVGVDLMTFDGVHELVKIKKLFPNARLILRIHSGGDNTALHNFDKKFGCHPRAARGVLNRAKRMGLNVVGVR</sequence>
<reference evidence="7" key="1">
    <citation type="submission" date="2025-08" db="UniProtKB">
        <authorList>
            <consortium name="RefSeq"/>
        </authorList>
    </citation>
    <scope>IDENTIFICATION</scope>
</reference>